<organism evidence="1 2">
    <name type="scientific">Variovorax gossypii</name>
    <dbReference type="NCBI Taxonomy" id="1679495"/>
    <lineage>
        <taxon>Bacteria</taxon>
        <taxon>Pseudomonadati</taxon>
        <taxon>Pseudomonadota</taxon>
        <taxon>Betaproteobacteria</taxon>
        <taxon>Burkholderiales</taxon>
        <taxon>Comamonadaceae</taxon>
        <taxon>Variovorax</taxon>
    </lineage>
</organism>
<evidence type="ECO:0000313" key="1">
    <source>
        <dbReference type="EMBL" id="RTQ33044.1"/>
    </source>
</evidence>
<dbReference type="AlphaFoldDB" id="A0A3S0IZ45"/>
<evidence type="ECO:0000313" key="2">
    <source>
        <dbReference type="Proteomes" id="UP000267418"/>
    </source>
</evidence>
<reference evidence="1 2" key="1">
    <citation type="submission" date="2018-12" db="EMBL/GenBank/DDBJ databases">
        <title>The genome of Variovorax gossypii DSM 100435.</title>
        <authorList>
            <person name="Gao J."/>
            <person name="Sun J."/>
        </authorList>
    </citation>
    <scope>NUCLEOTIDE SEQUENCE [LARGE SCALE GENOMIC DNA]</scope>
    <source>
        <strain evidence="1 2">DSM 100435</strain>
    </source>
</reference>
<accession>A0A3S0IZ45</accession>
<proteinExistence type="predicted"/>
<dbReference type="EMBL" id="RXOE01000005">
    <property type="protein sequence ID" value="RTQ33044.1"/>
    <property type="molecule type" value="Genomic_DNA"/>
</dbReference>
<protein>
    <recommendedName>
        <fullName evidence="3">Type II toxin-antitoxin system RelE/ParE family toxin</fullName>
    </recommendedName>
</protein>
<comment type="caution">
    <text evidence="1">The sequence shown here is derived from an EMBL/GenBank/DDBJ whole genome shotgun (WGS) entry which is preliminary data.</text>
</comment>
<dbReference type="Proteomes" id="UP000267418">
    <property type="component" value="Unassembled WGS sequence"/>
</dbReference>
<evidence type="ECO:0008006" key="3">
    <source>
        <dbReference type="Google" id="ProtNLM"/>
    </source>
</evidence>
<gene>
    <name evidence="1" type="ORF">EJP69_20380</name>
</gene>
<sequence>MRDADGDEPRANVRYAASFARNLEAIETYWLENGFIEGYDRLLVALTETVVPNLERHPGMGRLFLERSVDSVEAERIGKRIVSQLSGLGRDARIREYAMDDHLVLYVHLRTRSDPSGAEQLLAVKHQKQLGCDLFARNR</sequence>
<dbReference type="RefSeq" id="WP_093208672.1">
    <property type="nucleotide sequence ID" value="NZ_RXOE01000005.1"/>
</dbReference>
<name>A0A3S0IZ45_9BURK</name>
<keyword evidence="2" id="KW-1185">Reference proteome</keyword>
<dbReference type="OrthoDB" id="5405593at2"/>